<dbReference type="CDD" id="cd13426">
    <property type="entry name" value="Peptidase_G1"/>
    <property type="match status" value="1"/>
</dbReference>
<evidence type="ECO:0008006" key="5">
    <source>
        <dbReference type="Google" id="ProtNLM"/>
    </source>
</evidence>
<dbReference type="Pfam" id="PF01828">
    <property type="entry name" value="Peptidase_A4"/>
    <property type="match status" value="1"/>
</dbReference>
<dbReference type="GO" id="GO:0070007">
    <property type="term" value="F:glutamic-type endopeptidase activity"/>
    <property type="evidence" value="ECO:0007669"/>
    <property type="project" value="InterPro"/>
</dbReference>
<feature type="active site" description="Proton acceptor" evidence="1">
    <location>
        <position position="175"/>
    </location>
</feature>
<dbReference type="OMA" id="WSGAVIT"/>
<gene>
    <name evidence="3" type="ORF">DOTSEDRAFT_83155</name>
</gene>
<proteinExistence type="predicted"/>
<sequence>MLTTLALALLATSTTASPTKRQTQVRTKNYSGAKLLSSPDGTIFTYATTIINVPDTQFVSAEGSPGQLQASAAWVGYGGMEDNGIAQTGCVFDNDGQDDRYARCWTEFYPDPPVFYDDLPSPDIGDWIQLELYLTSPTTATSIVTNTNTGDQASRDFTAPDGHSVSGNNAEWIVENPGARNNLVNFQKEFFEGCQAVTQAGNSYGPGDGNVEVFYEAKDLGDGNGATQWTNSFLPSDSEVEVDWTGPT</sequence>
<dbReference type="Gene3D" id="2.60.120.700">
    <property type="entry name" value="Peptidase G1"/>
    <property type="match status" value="1"/>
</dbReference>
<dbReference type="InterPro" id="IPR000250">
    <property type="entry name" value="Peptidase_G1"/>
</dbReference>
<dbReference type="InterPro" id="IPR038656">
    <property type="entry name" value="Peptidase_G1_sf"/>
</dbReference>
<dbReference type="OrthoDB" id="2862635at2759"/>
<dbReference type="PANTHER" id="PTHR37536:SF1">
    <property type="entry name" value="ASPERGILLOPEPSIN, PUTAITVE (AFU_ORTHOLOGUE AFUA_7G01200)"/>
    <property type="match status" value="1"/>
</dbReference>
<dbReference type="STRING" id="675120.M2YKJ6"/>
<reference evidence="4" key="1">
    <citation type="journal article" date="2012" name="PLoS Genet.">
        <title>The genomes of the fungal plant pathogens Cladosporium fulvum and Dothistroma septosporum reveal adaptation to different hosts and lifestyles but also signatures of common ancestry.</title>
        <authorList>
            <person name="de Wit P.J.G.M."/>
            <person name="van der Burgt A."/>
            <person name="Oekmen B."/>
            <person name="Stergiopoulos I."/>
            <person name="Abd-Elsalam K.A."/>
            <person name="Aerts A.L."/>
            <person name="Bahkali A.H."/>
            <person name="Beenen H.G."/>
            <person name="Chettri P."/>
            <person name="Cox M.P."/>
            <person name="Datema E."/>
            <person name="de Vries R.P."/>
            <person name="Dhillon B."/>
            <person name="Ganley A.R."/>
            <person name="Griffiths S.A."/>
            <person name="Guo Y."/>
            <person name="Hamelin R.C."/>
            <person name="Henrissat B."/>
            <person name="Kabir M.S."/>
            <person name="Jashni M.K."/>
            <person name="Kema G."/>
            <person name="Klaubauf S."/>
            <person name="Lapidus A."/>
            <person name="Levasseur A."/>
            <person name="Lindquist E."/>
            <person name="Mehrabi R."/>
            <person name="Ohm R.A."/>
            <person name="Owen T.J."/>
            <person name="Salamov A."/>
            <person name="Schwelm A."/>
            <person name="Schijlen E."/>
            <person name="Sun H."/>
            <person name="van den Burg H.A."/>
            <person name="van Ham R.C.H.J."/>
            <person name="Zhang S."/>
            <person name="Goodwin S.B."/>
            <person name="Grigoriev I.V."/>
            <person name="Collemare J."/>
            <person name="Bradshaw R.E."/>
        </authorList>
    </citation>
    <scope>NUCLEOTIDE SEQUENCE [LARGE SCALE GENOMIC DNA]</scope>
    <source>
        <strain evidence="4">NZE10 / CBS 128990</strain>
    </source>
</reference>
<evidence type="ECO:0000256" key="1">
    <source>
        <dbReference type="PIRSR" id="PIRSR600250-50"/>
    </source>
</evidence>
<feature type="chain" id="PRO_5004029471" description="Concanavalin A-like lectin/glucanase" evidence="2">
    <location>
        <begin position="17"/>
        <end position="248"/>
    </location>
</feature>
<dbReference type="PANTHER" id="PTHR37536">
    <property type="entry name" value="PUTATIVE (AFU_ORTHOLOGUE AFUA_3G02970)-RELATED"/>
    <property type="match status" value="1"/>
</dbReference>
<dbReference type="InterPro" id="IPR013320">
    <property type="entry name" value="ConA-like_dom_sf"/>
</dbReference>
<name>M2YKJ6_DOTSN</name>
<dbReference type="GO" id="GO:0006508">
    <property type="term" value="P:proteolysis"/>
    <property type="evidence" value="ECO:0007669"/>
    <property type="project" value="InterPro"/>
</dbReference>
<protein>
    <recommendedName>
        <fullName evidence="5">Concanavalin A-like lectin/glucanase</fullName>
    </recommendedName>
</protein>
<dbReference type="AlphaFoldDB" id="M2YKJ6"/>
<dbReference type="EMBL" id="KB446545">
    <property type="protein sequence ID" value="EME39390.1"/>
    <property type="molecule type" value="Genomic_DNA"/>
</dbReference>
<organism evidence="3 4">
    <name type="scientific">Dothistroma septosporum (strain NZE10 / CBS 128990)</name>
    <name type="common">Red band needle blight fungus</name>
    <name type="synonym">Mycosphaerella pini</name>
    <dbReference type="NCBI Taxonomy" id="675120"/>
    <lineage>
        <taxon>Eukaryota</taxon>
        <taxon>Fungi</taxon>
        <taxon>Dikarya</taxon>
        <taxon>Ascomycota</taxon>
        <taxon>Pezizomycotina</taxon>
        <taxon>Dothideomycetes</taxon>
        <taxon>Dothideomycetidae</taxon>
        <taxon>Mycosphaerellales</taxon>
        <taxon>Mycosphaerellaceae</taxon>
        <taxon>Dothistroma</taxon>
    </lineage>
</organism>
<evidence type="ECO:0000256" key="2">
    <source>
        <dbReference type="SAM" id="SignalP"/>
    </source>
</evidence>
<reference evidence="3 4" key="2">
    <citation type="journal article" date="2012" name="PLoS Pathog.">
        <title>Diverse lifestyles and strategies of plant pathogenesis encoded in the genomes of eighteen Dothideomycetes fungi.</title>
        <authorList>
            <person name="Ohm R.A."/>
            <person name="Feau N."/>
            <person name="Henrissat B."/>
            <person name="Schoch C.L."/>
            <person name="Horwitz B.A."/>
            <person name="Barry K.W."/>
            <person name="Condon B.J."/>
            <person name="Copeland A.C."/>
            <person name="Dhillon B."/>
            <person name="Glaser F."/>
            <person name="Hesse C.N."/>
            <person name="Kosti I."/>
            <person name="LaButti K."/>
            <person name="Lindquist E.A."/>
            <person name="Lucas S."/>
            <person name="Salamov A.A."/>
            <person name="Bradshaw R.E."/>
            <person name="Ciuffetti L."/>
            <person name="Hamelin R.C."/>
            <person name="Kema G.H.J."/>
            <person name="Lawrence C."/>
            <person name="Scott J.A."/>
            <person name="Spatafora J.W."/>
            <person name="Turgeon B.G."/>
            <person name="de Wit P.J.G.M."/>
            <person name="Zhong S."/>
            <person name="Goodwin S.B."/>
            <person name="Grigoriev I.V."/>
        </authorList>
    </citation>
    <scope>NUCLEOTIDE SEQUENCE [LARGE SCALE GENOMIC DNA]</scope>
    <source>
        <strain evidence="4">NZE10 / CBS 128990</strain>
    </source>
</reference>
<evidence type="ECO:0000313" key="3">
    <source>
        <dbReference type="EMBL" id="EME39390.1"/>
    </source>
</evidence>
<dbReference type="Proteomes" id="UP000016933">
    <property type="component" value="Unassembled WGS sequence"/>
</dbReference>
<keyword evidence="2" id="KW-0732">Signal</keyword>
<feature type="signal peptide" evidence="2">
    <location>
        <begin position="1"/>
        <end position="16"/>
    </location>
</feature>
<evidence type="ECO:0000313" key="4">
    <source>
        <dbReference type="Proteomes" id="UP000016933"/>
    </source>
</evidence>
<dbReference type="HOGENOM" id="CLU_066466_1_0_1"/>
<accession>M2YKJ6</accession>
<keyword evidence="4" id="KW-1185">Reference proteome</keyword>
<dbReference type="SUPFAM" id="SSF49899">
    <property type="entry name" value="Concanavalin A-like lectins/glucanases"/>
    <property type="match status" value="1"/>
</dbReference>